<dbReference type="InterPro" id="IPR018108">
    <property type="entry name" value="MCP_transmembrane"/>
</dbReference>
<proteinExistence type="inferred from homology"/>
<dbReference type="PRINTS" id="PR00926">
    <property type="entry name" value="MITOCARRIER"/>
</dbReference>
<dbReference type="PROSITE" id="PS50222">
    <property type="entry name" value="EF_HAND_2"/>
    <property type="match status" value="2"/>
</dbReference>
<evidence type="ECO:0000256" key="9">
    <source>
        <dbReference type="ARBA" id="ARBA00023128"/>
    </source>
</evidence>
<dbReference type="Proteomes" id="UP000789739">
    <property type="component" value="Unassembled WGS sequence"/>
</dbReference>
<feature type="region of interest" description="Disordered" evidence="16">
    <location>
        <begin position="1"/>
        <end position="24"/>
    </location>
</feature>
<gene>
    <name evidence="18" type="ORF">PBRASI_LOCUS7009</name>
</gene>
<keyword evidence="3" id="KW-0813">Transport</keyword>
<dbReference type="SUPFAM" id="SSF103506">
    <property type="entry name" value="Mitochondrial carrier"/>
    <property type="match status" value="1"/>
</dbReference>
<dbReference type="InterPro" id="IPR002067">
    <property type="entry name" value="MCP"/>
</dbReference>
<dbReference type="Gene3D" id="1.10.238.10">
    <property type="entry name" value="EF-hand"/>
    <property type="match status" value="2"/>
</dbReference>
<comment type="subcellular location">
    <subcellularLocation>
        <location evidence="1">Mitochondrion inner membrane</location>
        <topology evidence="1">Multi-pass membrane protein</topology>
    </subcellularLocation>
</comment>
<dbReference type="InterPro" id="IPR002048">
    <property type="entry name" value="EF_hand_dom"/>
</dbReference>
<organism evidence="18 19">
    <name type="scientific">Paraglomus brasilianum</name>
    <dbReference type="NCBI Taxonomy" id="144538"/>
    <lineage>
        <taxon>Eukaryota</taxon>
        <taxon>Fungi</taxon>
        <taxon>Fungi incertae sedis</taxon>
        <taxon>Mucoromycota</taxon>
        <taxon>Glomeromycotina</taxon>
        <taxon>Glomeromycetes</taxon>
        <taxon>Paraglomerales</taxon>
        <taxon>Paraglomeraceae</taxon>
        <taxon>Paraglomus</taxon>
    </lineage>
</organism>
<dbReference type="GO" id="GO:0005509">
    <property type="term" value="F:calcium ion binding"/>
    <property type="evidence" value="ECO:0007669"/>
    <property type="project" value="InterPro"/>
</dbReference>
<dbReference type="GO" id="GO:0043490">
    <property type="term" value="P:malate-aspartate shuttle"/>
    <property type="evidence" value="ECO:0007669"/>
    <property type="project" value="TreeGrafter"/>
</dbReference>
<keyword evidence="8" id="KW-1133">Transmembrane helix</keyword>
<evidence type="ECO:0000256" key="10">
    <source>
        <dbReference type="ARBA" id="ARBA00023136"/>
    </source>
</evidence>
<keyword evidence="5" id="KW-0677">Repeat</keyword>
<evidence type="ECO:0000256" key="14">
    <source>
        <dbReference type="ARBA" id="ARBA00082232"/>
    </source>
</evidence>
<protein>
    <recommendedName>
        <fullName evidence="13">Mitochondrial aspartate-glutamate transporter AGC1</fullName>
    </recommendedName>
    <alternativeName>
        <fullName evidence="14">Aspartate-glutamate carrier 1</fullName>
    </alternativeName>
</protein>
<dbReference type="InterPro" id="IPR023395">
    <property type="entry name" value="MCP_dom_sf"/>
</dbReference>
<comment type="caution">
    <text evidence="18">The sequence shown here is derived from an EMBL/GenBank/DDBJ whole genome shotgun (WGS) entry which is preliminary data.</text>
</comment>
<evidence type="ECO:0000256" key="2">
    <source>
        <dbReference type="ARBA" id="ARBA00006375"/>
    </source>
</evidence>
<evidence type="ECO:0000256" key="11">
    <source>
        <dbReference type="ARBA" id="ARBA00038674"/>
    </source>
</evidence>
<keyword evidence="19" id="KW-1185">Reference proteome</keyword>
<dbReference type="GO" id="GO:0005313">
    <property type="term" value="F:L-glutamate transmembrane transporter activity"/>
    <property type="evidence" value="ECO:0007669"/>
    <property type="project" value="TreeGrafter"/>
</dbReference>
<dbReference type="GO" id="GO:0015183">
    <property type="term" value="F:L-aspartate transmembrane transporter activity"/>
    <property type="evidence" value="ECO:0007669"/>
    <property type="project" value="TreeGrafter"/>
</dbReference>
<evidence type="ECO:0000256" key="15">
    <source>
        <dbReference type="PROSITE-ProRule" id="PRU00282"/>
    </source>
</evidence>
<evidence type="ECO:0000256" key="1">
    <source>
        <dbReference type="ARBA" id="ARBA00004448"/>
    </source>
</evidence>
<evidence type="ECO:0000256" key="6">
    <source>
        <dbReference type="ARBA" id="ARBA00022792"/>
    </source>
</evidence>
<accession>A0A9N9G8J2</accession>
<comment type="similarity">
    <text evidence="2">Belongs to the mitochondrial carrier (TC 2.A.29) family.</text>
</comment>
<evidence type="ECO:0000313" key="18">
    <source>
        <dbReference type="EMBL" id="CAG8588713.1"/>
    </source>
</evidence>
<dbReference type="AlphaFoldDB" id="A0A9N9G8J2"/>
<evidence type="ECO:0000256" key="3">
    <source>
        <dbReference type="ARBA" id="ARBA00022448"/>
    </source>
</evidence>
<dbReference type="SUPFAM" id="SSF47473">
    <property type="entry name" value="EF-hand"/>
    <property type="match status" value="2"/>
</dbReference>
<dbReference type="Pfam" id="PF13833">
    <property type="entry name" value="EF-hand_8"/>
    <property type="match status" value="1"/>
</dbReference>
<keyword evidence="6" id="KW-0999">Mitochondrion inner membrane</keyword>
<evidence type="ECO:0000313" key="19">
    <source>
        <dbReference type="Proteomes" id="UP000789739"/>
    </source>
</evidence>
<evidence type="ECO:0000256" key="5">
    <source>
        <dbReference type="ARBA" id="ARBA00022737"/>
    </source>
</evidence>
<dbReference type="Pfam" id="PF00153">
    <property type="entry name" value="Mito_carr"/>
    <property type="match status" value="3"/>
</dbReference>
<dbReference type="InterPro" id="IPR051028">
    <property type="entry name" value="Mito_Solute_Carrier"/>
</dbReference>
<dbReference type="Pfam" id="PF13405">
    <property type="entry name" value="EF-hand_6"/>
    <property type="match status" value="1"/>
</dbReference>
<dbReference type="PROSITE" id="PS50920">
    <property type="entry name" value="SOLCAR"/>
    <property type="match status" value="3"/>
</dbReference>
<feature type="repeat" description="Solcar" evidence="15">
    <location>
        <begin position="346"/>
        <end position="436"/>
    </location>
</feature>
<reference evidence="18" key="1">
    <citation type="submission" date="2021-06" db="EMBL/GenBank/DDBJ databases">
        <authorList>
            <person name="Kallberg Y."/>
            <person name="Tangrot J."/>
            <person name="Rosling A."/>
        </authorList>
    </citation>
    <scope>NUCLEOTIDE SEQUENCE</scope>
    <source>
        <strain evidence="18">BR232B</strain>
    </source>
</reference>
<keyword evidence="10 15" id="KW-0472">Membrane</keyword>
<dbReference type="PANTHER" id="PTHR45678">
    <property type="entry name" value="MITOCHONDRIAL 2-OXODICARBOXYLATE CARRIER 1-RELATED"/>
    <property type="match status" value="1"/>
</dbReference>
<feature type="domain" description="EF-hand" evidence="17">
    <location>
        <begin position="181"/>
        <end position="216"/>
    </location>
</feature>
<dbReference type="SMART" id="SM00054">
    <property type="entry name" value="EFh"/>
    <property type="match status" value="3"/>
</dbReference>
<keyword evidence="4 15" id="KW-0812">Transmembrane</keyword>
<keyword evidence="9" id="KW-0496">Mitochondrion</keyword>
<dbReference type="Gene3D" id="1.50.40.10">
    <property type="entry name" value="Mitochondrial carrier domain"/>
    <property type="match status" value="1"/>
</dbReference>
<evidence type="ECO:0000256" key="7">
    <source>
        <dbReference type="ARBA" id="ARBA00022837"/>
    </source>
</evidence>
<feature type="repeat" description="Solcar" evidence="15">
    <location>
        <begin position="445"/>
        <end position="529"/>
    </location>
</feature>
<dbReference type="EMBL" id="CAJVPI010001011">
    <property type="protein sequence ID" value="CAG8588713.1"/>
    <property type="molecule type" value="Genomic_DNA"/>
</dbReference>
<evidence type="ECO:0000256" key="16">
    <source>
        <dbReference type="SAM" id="MobiDB-lite"/>
    </source>
</evidence>
<evidence type="ECO:0000256" key="13">
    <source>
        <dbReference type="ARBA" id="ARBA00073787"/>
    </source>
</evidence>
<dbReference type="GO" id="GO:0005743">
    <property type="term" value="C:mitochondrial inner membrane"/>
    <property type="evidence" value="ECO:0007669"/>
    <property type="project" value="UniProtKB-SubCell"/>
</dbReference>
<comment type="subunit">
    <text evidence="11">Homodimer (via N-terminus).</text>
</comment>
<feature type="domain" description="EF-hand" evidence="17">
    <location>
        <begin position="108"/>
        <end position="143"/>
    </location>
</feature>
<evidence type="ECO:0000256" key="4">
    <source>
        <dbReference type="ARBA" id="ARBA00022692"/>
    </source>
</evidence>
<comment type="function">
    <text evidence="12">Calcium-dependent mitochondrial aspartate and glutamate carrier. Transport of glutamate in mitochondria is required for mitochondrial transamination reactions and ornithine synthesis. Plays also a role in malate-aspartate NADH shuttle, which is critical for growth on acetate and fatty acids.</text>
</comment>
<dbReference type="PANTHER" id="PTHR45678:SF9">
    <property type="entry name" value="CALCIUM-BINDING MITOCHONDRIAL CARRIER PROTEIN ARALAR1"/>
    <property type="match status" value="1"/>
</dbReference>
<dbReference type="InterPro" id="IPR011992">
    <property type="entry name" value="EF-hand-dom_pair"/>
</dbReference>
<evidence type="ECO:0000256" key="12">
    <source>
        <dbReference type="ARBA" id="ARBA00059916"/>
    </source>
</evidence>
<dbReference type="OrthoDB" id="2161at2759"/>
<sequence length="674" mass="75150">MTATAHTPAPLSTTSPPTASSALDLLRPSSSSDLTLDGEIQIFEKHASVEKNGQKYMSRDDFVATITGGEDNEITMEQSTVLFNIADTKRRGLVSLEDFVTFANLLSKPDAGYEIAFRFFDTNGTGKITSDQFRKIITTRCSQDGLPFDFNCDWLKLYVGSEKGRSRELSYEEFSQLLKDFQAERLRQGFKHYDSEGTGHITADDFEKIIISIDKYKLSDFLIKNLPTIRNLSADNRISYALAVAFYNVIRQIDMIDRVVSTATAQSSDRKITRQDFLNASKSTKSSVFTPLEADIIFHFAGLDSTSDRLEQKDFSRFLKPEWYQPQEIKRTVTVKRKEGMFGQFLHQLYSFTLGSMAGAVGATAVYPIDLLKTRLQNQRTMVVGELMYRNSYDCFKKVVKNEGFWALYSGLGPQLIGVAPEKAIKLTVNDYVRSLTKNKETGEIPLKYEILSGATAGASQVVFTNPLEIVKINLQLQGEITAAQKDTAIRIVRKLGLLGLYQGVRACLLRDVPFSAIYFPCYAHLKKDFFNEGPDHKLDIAELLLAGAIAGMPAAYFATPADVIKTRLQAQLLHPKPGQAPYKGLVDCAKTIYRVEGFRAFFKGGPARVLRSSPQFGVTLMVYELLQRLLPWNASGASAGISVNESSDLGYLRSRDGLRILSDLGYKFGVHPI</sequence>
<feature type="repeat" description="Solcar" evidence="15">
    <location>
        <begin position="539"/>
        <end position="630"/>
    </location>
</feature>
<keyword evidence="7" id="KW-0106">Calcium</keyword>
<evidence type="ECO:0000256" key="8">
    <source>
        <dbReference type="ARBA" id="ARBA00022989"/>
    </source>
</evidence>
<evidence type="ECO:0000259" key="17">
    <source>
        <dbReference type="PROSITE" id="PS50222"/>
    </source>
</evidence>
<name>A0A9N9G8J2_9GLOM</name>
<dbReference type="FunFam" id="1.50.40.10:FF:000004">
    <property type="entry name" value="Calcium-binding mitochondrial carrier protein Aralar1"/>
    <property type="match status" value="1"/>
</dbReference>